<name>A0A7J3I678_9CREN</name>
<dbReference type="Pfam" id="PF04410">
    <property type="entry name" value="Gar1"/>
    <property type="match status" value="1"/>
</dbReference>
<dbReference type="InterPro" id="IPR038664">
    <property type="entry name" value="Gar1/Naf1_Cbf5-bd_sf"/>
</dbReference>
<dbReference type="AlphaFoldDB" id="A0A7J3I678"/>
<dbReference type="EMBL" id="DTBZ01000137">
    <property type="protein sequence ID" value="HGQ18767.1"/>
    <property type="molecule type" value="Genomic_DNA"/>
</dbReference>
<evidence type="ECO:0000313" key="2">
    <source>
        <dbReference type="EMBL" id="HGQ18767.1"/>
    </source>
</evidence>
<proteinExistence type="predicted"/>
<comment type="caution">
    <text evidence="1">The sequence shown here is derived from an EMBL/GenBank/DDBJ whole genome shotgun (WGS) entry which is preliminary data.</text>
</comment>
<sequence>MYFKPVLCVRVFVVLLLKLRLLGSVYTVTKSNLIIAKIDDPEKIPRIGDSVVDANNEYIGRVVDIVGPVTSPFAVLRPVKLSILSMLKPSTVLFYRSRKSEDRDRRVRR</sequence>
<gene>
    <name evidence="1" type="ORF">ENT87_01520</name>
    <name evidence="2" type="ORF">ENU30_07340</name>
</gene>
<dbReference type="EMBL" id="DTAI01000050">
    <property type="protein sequence ID" value="HGN36219.1"/>
    <property type="molecule type" value="Genomic_DNA"/>
</dbReference>
<reference evidence="1" key="1">
    <citation type="journal article" date="2020" name="mSystems">
        <title>Genome- and Community-Level Interaction Insights into Carbon Utilization and Element Cycling Functions of Hydrothermarchaeota in Hydrothermal Sediment.</title>
        <authorList>
            <person name="Zhou Z."/>
            <person name="Liu Y."/>
            <person name="Xu W."/>
            <person name="Pan J."/>
            <person name="Luo Z.H."/>
            <person name="Li M."/>
        </authorList>
    </citation>
    <scope>NUCLEOTIDE SEQUENCE [LARGE SCALE GENOMIC DNA]</scope>
    <source>
        <strain evidence="1">SpSt-618</strain>
        <strain evidence="2">SpSt-657</strain>
    </source>
</reference>
<dbReference type="SUPFAM" id="SSF50447">
    <property type="entry name" value="Translation proteins"/>
    <property type="match status" value="1"/>
</dbReference>
<dbReference type="InterPro" id="IPR007504">
    <property type="entry name" value="H/ACA_rnp_Gar1/Naf1"/>
</dbReference>
<accession>A0A7J3I678</accession>
<dbReference type="GO" id="GO:0042254">
    <property type="term" value="P:ribosome biogenesis"/>
    <property type="evidence" value="ECO:0007669"/>
    <property type="project" value="InterPro"/>
</dbReference>
<protein>
    <recommendedName>
        <fullName evidence="3">H/ACA RNA-protein complex protein Gar1</fullName>
    </recommendedName>
</protein>
<organism evidence="1">
    <name type="scientific">Ignisphaera aggregans</name>
    <dbReference type="NCBI Taxonomy" id="334771"/>
    <lineage>
        <taxon>Archaea</taxon>
        <taxon>Thermoproteota</taxon>
        <taxon>Thermoprotei</taxon>
        <taxon>Desulfurococcales</taxon>
        <taxon>Desulfurococcaceae</taxon>
        <taxon>Ignisphaera</taxon>
    </lineage>
</organism>
<dbReference type="InterPro" id="IPR009000">
    <property type="entry name" value="Transl_B-barrel_sf"/>
</dbReference>
<dbReference type="GO" id="GO:0001522">
    <property type="term" value="P:pseudouridine synthesis"/>
    <property type="evidence" value="ECO:0007669"/>
    <property type="project" value="InterPro"/>
</dbReference>
<evidence type="ECO:0000313" key="1">
    <source>
        <dbReference type="EMBL" id="HGN36219.1"/>
    </source>
</evidence>
<dbReference type="Gene3D" id="2.40.10.230">
    <property type="entry name" value="Probable tRNA pseudouridine synthase domain"/>
    <property type="match status" value="1"/>
</dbReference>
<evidence type="ECO:0008006" key="3">
    <source>
        <dbReference type="Google" id="ProtNLM"/>
    </source>
</evidence>